<proteinExistence type="predicted"/>
<dbReference type="AlphaFoldDB" id="A0A523URK6"/>
<dbReference type="PROSITE" id="PS51257">
    <property type="entry name" value="PROKAR_LIPOPROTEIN"/>
    <property type="match status" value="1"/>
</dbReference>
<accession>A0A523URK6</accession>
<dbReference type="EMBL" id="SOJN01000093">
    <property type="protein sequence ID" value="TET45172.1"/>
    <property type="molecule type" value="Genomic_DNA"/>
</dbReference>
<sequence>MRRLPFLFFMCMFILVVGCQQQDEQPGQPGGTGFVPPEDRRINIDQCDRYIEAAKLSRLAIIKYQVKRKEFEQEYKLSPDHNELRDTLYLKKHPEVKADAEALQKWFETLMDSVYVKADIPDDEFTWVGGALGDTINREIQKKVEARLNAFEKGLEKEGE</sequence>
<dbReference type="Proteomes" id="UP000315525">
    <property type="component" value="Unassembled WGS sequence"/>
</dbReference>
<gene>
    <name evidence="1" type="ORF">E3J62_08190</name>
</gene>
<name>A0A523URK6_UNCT6</name>
<organism evidence="1 2">
    <name type="scientific">candidate division TA06 bacterium</name>
    <dbReference type="NCBI Taxonomy" id="2250710"/>
    <lineage>
        <taxon>Bacteria</taxon>
        <taxon>Bacteria division TA06</taxon>
    </lineage>
</organism>
<reference evidence="1 2" key="1">
    <citation type="submission" date="2019-03" db="EMBL/GenBank/DDBJ databases">
        <title>Metabolic potential of uncultured bacteria and archaea associated with petroleum seepage in deep-sea sediments.</title>
        <authorList>
            <person name="Dong X."/>
            <person name="Hubert C."/>
        </authorList>
    </citation>
    <scope>NUCLEOTIDE SEQUENCE [LARGE SCALE GENOMIC DNA]</scope>
    <source>
        <strain evidence="1">E44_bin18</strain>
    </source>
</reference>
<evidence type="ECO:0000313" key="1">
    <source>
        <dbReference type="EMBL" id="TET45172.1"/>
    </source>
</evidence>
<protein>
    <recommendedName>
        <fullName evidence="3">DUF4296 domain-containing protein</fullName>
    </recommendedName>
</protein>
<evidence type="ECO:0008006" key="3">
    <source>
        <dbReference type="Google" id="ProtNLM"/>
    </source>
</evidence>
<comment type="caution">
    <text evidence="1">The sequence shown here is derived from an EMBL/GenBank/DDBJ whole genome shotgun (WGS) entry which is preliminary data.</text>
</comment>
<evidence type="ECO:0000313" key="2">
    <source>
        <dbReference type="Proteomes" id="UP000315525"/>
    </source>
</evidence>